<protein>
    <submittedName>
        <fullName evidence="1">Uncharacterized protein</fullName>
    </submittedName>
</protein>
<accession>A0AAV1HX04</accession>
<proteinExistence type="predicted"/>
<name>A0AAV1HX04_9CHLO</name>
<keyword evidence="2" id="KW-1185">Reference proteome</keyword>
<sequence length="121" mass="13266">MARPLRLWCTGSKVRAQLLKQWKGLPRPLTRIFSGGTSGPQHQALKHFPARKAAHREAAFACALGAHPPQSGCYAFTQRCTIGLPAQAQEQILGSLLEDFAWYLFDGCHPLQGRLSRGGPC</sequence>
<gene>
    <name evidence="1" type="ORF">CVIRNUC_002204</name>
</gene>
<dbReference type="AlphaFoldDB" id="A0AAV1HX04"/>
<evidence type="ECO:0000313" key="1">
    <source>
        <dbReference type="EMBL" id="CAK0753215.1"/>
    </source>
</evidence>
<comment type="caution">
    <text evidence="1">The sequence shown here is derived from an EMBL/GenBank/DDBJ whole genome shotgun (WGS) entry which is preliminary data.</text>
</comment>
<dbReference type="EMBL" id="CAUYUE010000003">
    <property type="protein sequence ID" value="CAK0753215.1"/>
    <property type="molecule type" value="Genomic_DNA"/>
</dbReference>
<evidence type="ECO:0000313" key="2">
    <source>
        <dbReference type="Proteomes" id="UP001314263"/>
    </source>
</evidence>
<organism evidence="1 2">
    <name type="scientific">Coccomyxa viridis</name>
    <dbReference type="NCBI Taxonomy" id="1274662"/>
    <lineage>
        <taxon>Eukaryota</taxon>
        <taxon>Viridiplantae</taxon>
        <taxon>Chlorophyta</taxon>
        <taxon>core chlorophytes</taxon>
        <taxon>Trebouxiophyceae</taxon>
        <taxon>Trebouxiophyceae incertae sedis</taxon>
        <taxon>Coccomyxaceae</taxon>
        <taxon>Coccomyxa</taxon>
    </lineage>
</organism>
<reference evidence="1 2" key="1">
    <citation type="submission" date="2023-10" db="EMBL/GenBank/DDBJ databases">
        <authorList>
            <person name="Maclean D."/>
            <person name="Macfadyen A."/>
        </authorList>
    </citation>
    <scope>NUCLEOTIDE SEQUENCE [LARGE SCALE GENOMIC DNA]</scope>
</reference>
<dbReference type="Proteomes" id="UP001314263">
    <property type="component" value="Unassembled WGS sequence"/>
</dbReference>